<dbReference type="Gene3D" id="3.40.190.10">
    <property type="entry name" value="Periplasmic binding protein-like II"/>
    <property type="match status" value="2"/>
</dbReference>
<protein>
    <recommendedName>
        <fullName evidence="4">Phosphate ABC transporter substrate-binding protein</fullName>
    </recommendedName>
</protein>
<feature type="chain" id="PRO_5008091732" description="Phosphate ABC transporter substrate-binding protein" evidence="1">
    <location>
        <begin position="19"/>
        <end position="273"/>
    </location>
</feature>
<dbReference type="AlphaFoldDB" id="A0A178M7C4"/>
<evidence type="ECO:0000313" key="2">
    <source>
        <dbReference type="EMBL" id="OAN44669.1"/>
    </source>
</evidence>
<evidence type="ECO:0008006" key="4">
    <source>
        <dbReference type="Google" id="ProtNLM"/>
    </source>
</evidence>
<comment type="caution">
    <text evidence="2">The sequence shown here is derived from an EMBL/GenBank/DDBJ whole genome shotgun (WGS) entry which is preliminary data.</text>
</comment>
<dbReference type="EMBL" id="LWQT01000109">
    <property type="protein sequence ID" value="OAN44669.1"/>
    <property type="molecule type" value="Genomic_DNA"/>
</dbReference>
<evidence type="ECO:0000313" key="3">
    <source>
        <dbReference type="Proteomes" id="UP000078428"/>
    </source>
</evidence>
<name>A0A178M7C4_9PROT</name>
<keyword evidence="3" id="KW-1185">Reference proteome</keyword>
<feature type="signal peptide" evidence="1">
    <location>
        <begin position="1"/>
        <end position="18"/>
    </location>
</feature>
<organism evidence="2 3">
    <name type="scientific">Paramagnetospirillum marisnigri</name>
    <dbReference type="NCBI Taxonomy" id="1285242"/>
    <lineage>
        <taxon>Bacteria</taxon>
        <taxon>Pseudomonadati</taxon>
        <taxon>Pseudomonadota</taxon>
        <taxon>Alphaproteobacteria</taxon>
        <taxon>Rhodospirillales</taxon>
        <taxon>Magnetospirillaceae</taxon>
        <taxon>Paramagnetospirillum</taxon>
    </lineage>
</organism>
<sequence>MISALIPLLFIHAASATASDTPPLRVILLPYSNTVTLMKVHQPLRLHLQDKLQRPVELFTSADFPGHFANIRQGEFDLAVTGPHFGAWAVEHGHVALLRYRPSLSPVLAVRRGSGITGPNDLRGKVVVLSNRLSTSSLGGEHWLSGQGLIAGKDYTLKVSPTHTSAIMAVTMGEADAAITTHTPIQQSPEDIRSKIAEIVSPISLPHLFTVANSRLAAGEVSAIREALLSFEASDAGKAFFTETGYLGYTPLSVTDMDAMRPYVDMFLRNLDQ</sequence>
<gene>
    <name evidence="2" type="ORF">A6A04_07510</name>
</gene>
<evidence type="ECO:0000256" key="1">
    <source>
        <dbReference type="SAM" id="SignalP"/>
    </source>
</evidence>
<accession>A0A178M7C4</accession>
<dbReference type="SUPFAM" id="SSF53850">
    <property type="entry name" value="Periplasmic binding protein-like II"/>
    <property type="match status" value="1"/>
</dbReference>
<reference evidence="2 3" key="1">
    <citation type="submission" date="2016-04" db="EMBL/GenBank/DDBJ databases">
        <title>Draft genome sequence of freshwater magnetotactic bacteria Magnetospirillum marisnigri SP-1 and Magnetospirillum moscoviense BB-1.</title>
        <authorList>
            <person name="Koziaeva V."/>
            <person name="Dziuba M.V."/>
            <person name="Ivanov T.M."/>
            <person name="Kuznetsov B."/>
            <person name="Grouzdev D.S."/>
        </authorList>
    </citation>
    <scope>NUCLEOTIDE SEQUENCE [LARGE SCALE GENOMIC DNA]</scope>
    <source>
        <strain evidence="2 3">SP-1</strain>
    </source>
</reference>
<keyword evidence="1" id="KW-0732">Signal</keyword>
<dbReference type="Pfam" id="PF12974">
    <property type="entry name" value="Phosphonate-bd"/>
    <property type="match status" value="1"/>
</dbReference>
<dbReference type="Proteomes" id="UP000078428">
    <property type="component" value="Unassembled WGS sequence"/>
</dbReference>
<dbReference type="PANTHER" id="PTHR30024">
    <property type="entry name" value="ALIPHATIC SULFONATES-BINDING PROTEIN-RELATED"/>
    <property type="match status" value="1"/>
</dbReference>
<proteinExistence type="predicted"/>
<dbReference type="STRING" id="1285242.A6A04_07510"/>
<dbReference type="PANTHER" id="PTHR30024:SF17">
    <property type="entry name" value="SOLUTE-BINDING PROTEIN FAMILY 3_N-TERMINAL DOMAIN-CONTAINING PROTEIN"/>
    <property type="match status" value="1"/>
</dbReference>